<evidence type="ECO:0008006" key="5">
    <source>
        <dbReference type="Google" id="ProtNLM"/>
    </source>
</evidence>
<dbReference type="PANTHER" id="PTHR11008">
    <property type="entry name" value="PROTEIN TAKEOUT-LIKE PROTEIN"/>
    <property type="match status" value="1"/>
</dbReference>
<dbReference type="InterPro" id="IPR010562">
    <property type="entry name" value="Haemolymph_juvenile_hormone-bd"/>
</dbReference>
<dbReference type="SMART" id="SM00700">
    <property type="entry name" value="JHBP"/>
    <property type="match status" value="1"/>
</dbReference>
<proteinExistence type="inferred from homology"/>
<dbReference type="InterPro" id="IPR038606">
    <property type="entry name" value="To_sf"/>
</dbReference>
<dbReference type="VEuPathDB" id="VectorBase:AATE014058"/>
<evidence type="ECO:0000256" key="1">
    <source>
        <dbReference type="ARBA" id="ARBA00022729"/>
    </source>
</evidence>
<comment type="similarity">
    <text evidence="3">Belongs to the TO family.</text>
</comment>
<sequence length="288" mass="31749">LTNAPHPFHLACSSVLQTCVHRVSDCRVCTKSPFLSRIITTMLKFALVCCVLACAGLAVGQEIPPYIKQCRRSDPALPDCLKESLQHLRPYLSSGIPEIKLPSVEPFVMDQLSLQLTGGPQGYRINLKNMEVFGASNFTVRSIKLADGSKPFETRLTIPRLTIHAKYTSSGVLIIIPASGSGDFDAVFEGVTADVKGLVSTNEKPTGMHLRVEKLDLNLSIKKPRLSVSKIFNNNRILTEATNLFLKENGHEVLRALQPQLQKKLSTEFTGIANQLLDNVPIHFFIVD</sequence>
<organism evidence="4">
    <name type="scientific">Anopheles atroparvus</name>
    <name type="common">European mosquito</name>
    <dbReference type="NCBI Taxonomy" id="41427"/>
    <lineage>
        <taxon>Eukaryota</taxon>
        <taxon>Metazoa</taxon>
        <taxon>Ecdysozoa</taxon>
        <taxon>Arthropoda</taxon>
        <taxon>Hexapoda</taxon>
        <taxon>Insecta</taxon>
        <taxon>Pterygota</taxon>
        <taxon>Neoptera</taxon>
        <taxon>Endopterygota</taxon>
        <taxon>Diptera</taxon>
        <taxon>Nematocera</taxon>
        <taxon>Culicoidea</taxon>
        <taxon>Culicidae</taxon>
        <taxon>Anophelinae</taxon>
        <taxon>Anopheles</taxon>
    </lineage>
</organism>
<dbReference type="FunFam" id="3.15.10.30:FF:000001">
    <property type="entry name" value="Takeout-like protein 1"/>
    <property type="match status" value="1"/>
</dbReference>
<dbReference type="Gene3D" id="3.15.10.30">
    <property type="entry name" value="Haemolymph juvenile hormone binding protein"/>
    <property type="match status" value="1"/>
</dbReference>
<accession>A0A182J9S5</accession>
<evidence type="ECO:0000256" key="3">
    <source>
        <dbReference type="ARBA" id="ARBA00060902"/>
    </source>
</evidence>
<dbReference type="EnsemblMetazoa" id="AATE014058-RA">
    <property type="protein sequence ID" value="AATE014058-PA.1"/>
    <property type="gene ID" value="AATE014058"/>
</dbReference>
<keyword evidence="2" id="KW-0090">Biological rhythms</keyword>
<dbReference type="Pfam" id="PF06585">
    <property type="entry name" value="JHBP"/>
    <property type="match status" value="1"/>
</dbReference>
<dbReference type="GO" id="GO:0005615">
    <property type="term" value="C:extracellular space"/>
    <property type="evidence" value="ECO:0007669"/>
    <property type="project" value="TreeGrafter"/>
</dbReference>
<dbReference type="STRING" id="41427.A0A182J9S5"/>
<keyword evidence="1" id="KW-0732">Signal</keyword>
<dbReference type="GO" id="GO:0007623">
    <property type="term" value="P:circadian rhythm"/>
    <property type="evidence" value="ECO:0007669"/>
    <property type="project" value="UniProtKB-ARBA"/>
</dbReference>
<protein>
    <recommendedName>
        <fullName evidence="5">Hemolymph juvenile hormone binding protein</fullName>
    </recommendedName>
</protein>
<dbReference type="AlphaFoldDB" id="A0A182J9S5"/>
<name>A0A182J9S5_ANOAO</name>
<evidence type="ECO:0000313" key="4">
    <source>
        <dbReference type="EnsemblMetazoa" id="AATE014058-PA.1"/>
    </source>
</evidence>
<evidence type="ECO:0000256" key="2">
    <source>
        <dbReference type="ARBA" id="ARBA00023108"/>
    </source>
</evidence>
<dbReference type="PANTHER" id="PTHR11008:SF41">
    <property type="entry name" value="RE70318P"/>
    <property type="match status" value="1"/>
</dbReference>
<reference evidence="4" key="1">
    <citation type="submission" date="2022-08" db="UniProtKB">
        <authorList>
            <consortium name="EnsemblMetazoa"/>
        </authorList>
    </citation>
    <scope>IDENTIFICATION</scope>
    <source>
        <strain evidence="4">EBRO</strain>
    </source>
</reference>